<reference evidence="1 2" key="1">
    <citation type="journal article" date="2011" name="ISME J.">
        <title>Community ecology of hot spring cyanobacterial mats: predominant populations and their functional potential.</title>
        <authorList>
            <person name="Klatt C.G."/>
            <person name="Wood J.M."/>
            <person name="Rusch D.B."/>
            <person name="Bateson M.M."/>
            <person name="Hamamura N."/>
            <person name="Heidelberg J.F."/>
            <person name="Grossman A.R."/>
            <person name="Bhaya D."/>
            <person name="Cohan F.M."/>
            <person name="Kuhl M."/>
            <person name="Bryant D.A."/>
            <person name="Ward D.M."/>
        </authorList>
    </citation>
    <scope>NUCLEOTIDE SEQUENCE [LARGE SCALE GENOMIC DNA]</scope>
    <source>
        <strain evidence="1">OS</strain>
    </source>
</reference>
<dbReference type="InterPro" id="IPR028082">
    <property type="entry name" value="Peripla_BP_I"/>
</dbReference>
<evidence type="ECO:0000313" key="1">
    <source>
        <dbReference type="EMBL" id="RFM23944.1"/>
    </source>
</evidence>
<gene>
    <name evidence="1" type="ORF">D0433_08465</name>
</gene>
<dbReference type="Pfam" id="PF04392">
    <property type="entry name" value="ABC_sub_bind"/>
    <property type="match status" value="1"/>
</dbReference>
<dbReference type="Gene3D" id="3.40.50.2300">
    <property type="match status" value="2"/>
</dbReference>
<comment type="caution">
    <text evidence="1">The sequence shown here is derived from an EMBL/GenBank/DDBJ whole genome shotgun (WGS) entry which is preliminary data.</text>
</comment>
<dbReference type="AlphaFoldDB" id="A0A395M207"/>
<dbReference type="SUPFAM" id="SSF53822">
    <property type="entry name" value="Periplasmic binding protein-like I"/>
    <property type="match status" value="1"/>
</dbReference>
<dbReference type="Proteomes" id="UP000266389">
    <property type="component" value="Unassembled WGS sequence"/>
</dbReference>
<accession>A0A395M207</accession>
<protein>
    <submittedName>
        <fullName evidence="1">ABC transporter substrate-binding protein</fullName>
    </submittedName>
</protein>
<dbReference type="CDD" id="cd06325">
    <property type="entry name" value="PBP1_ABC_unchar_transporter"/>
    <property type="match status" value="1"/>
</dbReference>
<proteinExistence type="predicted"/>
<dbReference type="InterPro" id="IPR007487">
    <property type="entry name" value="ABC_transpt-TYRBP-like"/>
</dbReference>
<organism evidence="1 2">
    <name type="scientific">Candidatus Thermochlorobacter aerophilus</name>
    <dbReference type="NCBI Taxonomy" id="1868324"/>
    <lineage>
        <taxon>Bacteria</taxon>
        <taxon>Pseudomonadati</taxon>
        <taxon>Chlorobiota</taxon>
        <taxon>Chlorobiia</taxon>
        <taxon>Chlorobiales</taxon>
        <taxon>Candidatus Thermochlorobacteriaceae</taxon>
        <taxon>Candidatus Thermochlorobacter</taxon>
    </lineage>
</organism>
<dbReference type="PANTHER" id="PTHR35271">
    <property type="entry name" value="ABC TRANSPORTER, SUBSTRATE-BINDING LIPOPROTEIN-RELATED"/>
    <property type="match status" value="1"/>
</dbReference>
<dbReference type="PROSITE" id="PS51257">
    <property type="entry name" value="PROKAR_LIPOPROTEIN"/>
    <property type="match status" value="1"/>
</dbReference>
<sequence>MMHNHRGFTVGRIVLLITLVVAIAGCASKKEEPQKPESSIEKPAKKPVVIGFVQPVDDETLDEARRGFIDALKARGYSDSAGTAKIIYQNAQNDIPTLNQIIDKFIADKVTCIAANATLPMMTALKKTKEIPIFMMVGPAPTINDLVIRKDGNVKAPANLVGVYETLAYIDSSIALIRRAFPNAKSIGVIFNSAEPNSTNAMGELRKKCKQNNLKLIERSITSTAETQQAVQAILNRKPDVFFALPDNLVFASFEVILKETSEKKVPIVTSEIGLVKRGATIAYGADFYMWGYQAGEAAAEYFDTGDLVAVGLRPVKVRKLVHNEKMAKELGFTPPPESQPM</sequence>
<dbReference type="PANTHER" id="PTHR35271:SF1">
    <property type="entry name" value="ABC TRANSPORTER, SUBSTRATE-BINDING LIPOPROTEIN"/>
    <property type="match status" value="1"/>
</dbReference>
<evidence type="ECO:0000313" key="2">
    <source>
        <dbReference type="Proteomes" id="UP000266389"/>
    </source>
</evidence>
<name>A0A395M207_9BACT</name>
<dbReference type="EMBL" id="PHFL01000051">
    <property type="protein sequence ID" value="RFM23944.1"/>
    <property type="molecule type" value="Genomic_DNA"/>
</dbReference>